<dbReference type="OrthoDB" id="6286501at2"/>
<proteinExistence type="predicted"/>
<evidence type="ECO:0000313" key="2">
    <source>
        <dbReference type="Proteomes" id="UP000029868"/>
    </source>
</evidence>
<dbReference type="PATRIC" id="fig|28229.3.peg.291"/>
<name>A0A099L3V1_COLPS</name>
<dbReference type="AlphaFoldDB" id="A0A099L3V1"/>
<sequence>MNLQGASAWHFIILTTFLTLLSACGGGSTDEAPLEIPKITYQALPTFISVNEGETVRLTLNLVGEGVDQLKFNWQVSQGITFTGQGTDSINFTAPNVDQLSTISIQVELDDSSKVIGFSDQRTSVIVANIESLNENNGNMPQSGLPKVDSLNFDGLTSSSTWFNEQVSFTSTINSNGNTITVETRRLNLTYIEAINVSTETITLSECGLTDTYDININEFAADVQCETSSSLNISQNDNEFRLERMCGDKVVMTSAYTKKSDNRSVSNGELNINFSSYENLANTTQVCGIVVTSEVKSYDSNDILSETAKASILRLFTEYQGNPFELQFLLDKHPTNLFAFLTTGFMTDNFAKIYSNVLPEISNLPESDSGTINFDFYNDNKNIKSDFDFSLSSTDGHQESIEGSFTLLFE</sequence>
<evidence type="ECO:0000313" key="1">
    <source>
        <dbReference type="EMBL" id="KGJ97546.1"/>
    </source>
</evidence>
<dbReference type="EMBL" id="JQEC01000002">
    <property type="protein sequence ID" value="KGJ97546.1"/>
    <property type="molecule type" value="Genomic_DNA"/>
</dbReference>
<accession>A0A099L3V1</accession>
<reference evidence="1 2" key="1">
    <citation type="submission" date="2014-08" db="EMBL/GenBank/DDBJ databases">
        <title>Genomic and Phenotypic Diversity of Colwellia psychrerythraea strains from Disparate Marine Basins.</title>
        <authorList>
            <person name="Techtmann S.M."/>
            <person name="Stelling S.C."/>
            <person name="Utturkar S.M."/>
            <person name="Alshibli N."/>
            <person name="Harris A."/>
            <person name="Brown S.D."/>
            <person name="Hazen T.C."/>
        </authorList>
    </citation>
    <scope>NUCLEOTIDE SEQUENCE [LARGE SCALE GENOMIC DNA]</scope>
    <source>
        <strain evidence="1 2">GAB14E</strain>
    </source>
</reference>
<dbReference type="Proteomes" id="UP000029868">
    <property type="component" value="Unassembled WGS sequence"/>
</dbReference>
<gene>
    <name evidence="1" type="ORF">GAB14E_1135</name>
</gene>
<organism evidence="1 2">
    <name type="scientific">Colwellia psychrerythraea</name>
    <name type="common">Vibrio psychroerythus</name>
    <dbReference type="NCBI Taxonomy" id="28229"/>
    <lineage>
        <taxon>Bacteria</taxon>
        <taxon>Pseudomonadati</taxon>
        <taxon>Pseudomonadota</taxon>
        <taxon>Gammaproteobacteria</taxon>
        <taxon>Alteromonadales</taxon>
        <taxon>Colwelliaceae</taxon>
        <taxon>Colwellia</taxon>
    </lineage>
</organism>
<dbReference type="RefSeq" id="WP_033080407.1">
    <property type="nucleotide sequence ID" value="NZ_JQEC01000002.1"/>
</dbReference>
<comment type="caution">
    <text evidence="1">The sequence shown here is derived from an EMBL/GenBank/DDBJ whole genome shotgun (WGS) entry which is preliminary data.</text>
</comment>
<protein>
    <submittedName>
        <fullName evidence="1">Uncharacterized protein</fullName>
    </submittedName>
</protein>